<evidence type="ECO:0000313" key="2">
    <source>
        <dbReference type="EMBL" id="MBO0516844.1"/>
    </source>
</evidence>
<comment type="caution">
    <text evidence="2">The sequence shown here is derived from an EMBL/GenBank/DDBJ whole genome shotgun (WGS) entry which is preliminary data.</text>
</comment>
<dbReference type="Proteomes" id="UP000664167">
    <property type="component" value="Unassembled WGS sequence"/>
</dbReference>
<protein>
    <submittedName>
        <fullName evidence="2">DUF397 domain-containing protein</fullName>
    </submittedName>
</protein>
<feature type="domain" description="DUF397" evidence="1">
    <location>
        <begin position="12"/>
        <end position="61"/>
    </location>
</feature>
<dbReference type="EMBL" id="JAFLRJ010000460">
    <property type="protein sequence ID" value="MBO0516844.1"/>
    <property type="molecule type" value="Genomic_DNA"/>
</dbReference>
<dbReference type="Pfam" id="PF04149">
    <property type="entry name" value="DUF397"/>
    <property type="match status" value="1"/>
</dbReference>
<evidence type="ECO:0000259" key="1">
    <source>
        <dbReference type="Pfam" id="PF04149"/>
    </source>
</evidence>
<dbReference type="RefSeq" id="WP_206968718.1">
    <property type="nucleotide sequence ID" value="NZ_BAAAJJ010000001.1"/>
</dbReference>
<proteinExistence type="predicted"/>
<name>A0A939JMJ5_9ACTN</name>
<reference evidence="2" key="1">
    <citation type="submission" date="2021-03" db="EMBL/GenBank/DDBJ databases">
        <title>Streptomyces poriferae sp. nov., a novel marine sponge-derived Actinobacteria species with anti-MRSA activity.</title>
        <authorList>
            <person name="Sandoval-Powers M."/>
            <person name="Kralova S."/>
            <person name="Nguyen G.-S."/>
            <person name="Fawwal D."/>
            <person name="Degnes K."/>
            <person name="Klinkenberg G."/>
            <person name="Sletta H."/>
            <person name="Wentzel A."/>
            <person name="Liles M.R."/>
        </authorList>
    </citation>
    <scope>NUCLEOTIDE SEQUENCE</scope>
    <source>
        <strain evidence="2">DSM 41794</strain>
    </source>
</reference>
<sequence length="66" mass="6863">MTTNSDKQTNPVWVKSSYSAGDGGQCVEVARAVGTVRVRDSKRAAGPVLAVGAAEWAAFLRLAARG</sequence>
<evidence type="ECO:0000313" key="3">
    <source>
        <dbReference type="Proteomes" id="UP000664167"/>
    </source>
</evidence>
<organism evidence="2 3">
    <name type="scientific">Streptomyces beijiangensis</name>
    <dbReference type="NCBI Taxonomy" id="163361"/>
    <lineage>
        <taxon>Bacteria</taxon>
        <taxon>Bacillati</taxon>
        <taxon>Actinomycetota</taxon>
        <taxon>Actinomycetes</taxon>
        <taxon>Kitasatosporales</taxon>
        <taxon>Streptomycetaceae</taxon>
        <taxon>Streptomyces</taxon>
    </lineage>
</organism>
<accession>A0A939JMJ5</accession>
<keyword evidence="3" id="KW-1185">Reference proteome</keyword>
<dbReference type="AlphaFoldDB" id="A0A939JMJ5"/>
<dbReference type="InterPro" id="IPR007278">
    <property type="entry name" value="DUF397"/>
</dbReference>
<gene>
    <name evidence="2" type="ORF">J0695_34510</name>
</gene>